<dbReference type="EnsemblPlants" id="evm.model.10.953">
    <property type="protein sequence ID" value="cds.evm.model.10.953"/>
    <property type="gene ID" value="evm.TU.10.953"/>
</dbReference>
<evidence type="ECO:0000313" key="4">
    <source>
        <dbReference type="Proteomes" id="UP000596661"/>
    </source>
</evidence>
<dbReference type="GO" id="GO:0003676">
    <property type="term" value="F:nucleic acid binding"/>
    <property type="evidence" value="ECO:0007669"/>
    <property type="project" value="InterPro"/>
</dbReference>
<dbReference type="PANTHER" id="PTHR47074">
    <property type="entry name" value="BNAC02G40300D PROTEIN"/>
    <property type="match status" value="1"/>
</dbReference>
<dbReference type="InterPro" id="IPR036397">
    <property type="entry name" value="RNaseH_sf"/>
</dbReference>
<keyword evidence="4" id="KW-1185">Reference proteome</keyword>
<dbReference type="GO" id="GO:0004523">
    <property type="term" value="F:RNA-DNA hybrid ribonuclease activity"/>
    <property type="evidence" value="ECO:0007669"/>
    <property type="project" value="InterPro"/>
</dbReference>
<dbReference type="Pfam" id="PF13966">
    <property type="entry name" value="zf-RVT"/>
    <property type="match status" value="1"/>
</dbReference>
<dbReference type="EMBL" id="UZAU01000814">
    <property type="status" value="NOT_ANNOTATED_CDS"/>
    <property type="molecule type" value="Genomic_DNA"/>
</dbReference>
<organism evidence="3 4">
    <name type="scientific">Cannabis sativa</name>
    <name type="common">Hemp</name>
    <name type="synonym">Marijuana</name>
    <dbReference type="NCBI Taxonomy" id="3483"/>
    <lineage>
        <taxon>Eukaryota</taxon>
        <taxon>Viridiplantae</taxon>
        <taxon>Streptophyta</taxon>
        <taxon>Embryophyta</taxon>
        <taxon>Tracheophyta</taxon>
        <taxon>Spermatophyta</taxon>
        <taxon>Magnoliopsida</taxon>
        <taxon>eudicotyledons</taxon>
        <taxon>Gunneridae</taxon>
        <taxon>Pentapetalae</taxon>
        <taxon>rosids</taxon>
        <taxon>fabids</taxon>
        <taxon>Rosales</taxon>
        <taxon>Cannabaceae</taxon>
        <taxon>Cannabis</taxon>
    </lineage>
</organism>
<reference evidence="3" key="1">
    <citation type="submission" date="2021-03" db="UniProtKB">
        <authorList>
            <consortium name="EnsemblPlants"/>
        </authorList>
    </citation>
    <scope>IDENTIFICATION</scope>
</reference>
<evidence type="ECO:0000259" key="1">
    <source>
        <dbReference type="Pfam" id="PF13456"/>
    </source>
</evidence>
<evidence type="ECO:0000313" key="3">
    <source>
        <dbReference type="EnsemblPlants" id="cds.evm.model.10.953"/>
    </source>
</evidence>
<accession>A0A803QR46</accession>
<dbReference type="AlphaFoldDB" id="A0A803QR46"/>
<name>A0A803QR46_CANSA</name>
<dbReference type="Proteomes" id="UP000596661">
    <property type="component" value="Unassembled WGS sequence"/>
</dbReference>
<feature type="domain" description="Reverse transcriptase zinc-binding" evidence="2">
    <location>
        <begin position="315"/>
        <end position="405"/>
    </location>
</feature>
<proteinExistence type="predicted"/>
<dbReference type="InterPro" id="IPR012337">
    <property type="entry name" value="RNaseH-like_sf"/>
</dbReference>
<feature type="domain" description="RNase H type-1" evidence="1">
    <location>
        <begin position="512"/>
        <end position="632"/>
    </location>
</feature>
<dbReference type="InterPro" id="IPR044730">
    <property type="entry name" value="RNase_H-like_dom_plant"/>
</dbReference>
<dbReference type="Gramene" id="evm.model.10.953">
    <property type="protein sequence ID" value="cds.evm.model.10.953"/>
    <property type="gene ID" value="evm.TU.10.953"/>
</dbReference>
<sequence length="654" mass="73676">MAKLKVDSSSSHDQDFSAEQCNYFEILALQEIYWRQRSKQFWLHVGDKNSKYFHATVSSRRHSNQIVQLKNFDDTGVNWSSRLDQIIIDYFLALYTTDVIDCNSVVNGISSSVTDDHNEALLQTVTPEEIKQAIFQMHPDKAPGPDGMGPGFYQHHWDVIGPDIVHLVTNFFETEDLPLDINETNLVLISKKENFSTMGDLRPIALCNASYKIMAKVLANRMRSVRRIIGPGTTTSILAHPWLSDNDNPFVTSTTLGLNHHTVDSLFHVHDRSWDDSLVRDMFNVRDSTLILSIPLSFSAIDDHWAWIGEKTGYFSVKSAYKLLQTQKSNRPGDNNSSFWRKLWHLKIPPKVKNFMWRAVSDVLPTCLQLSSKGVSVSPMCPVCHHTAESATHILLSCPFALSCWQKADLVPYGNFVGTVGHFLHLVFIGFDDDISCHVGMLCWSLWKAKNTLVWDKKASSPSQVVSSSWTTLDHWIKAQDKMSLLSPSMLDVGNNFEHWTKPTDNTIKITVDGAIFEVENAYGYGIVACDSEGSVIDFVAKYSHGSFSAEVVEAVGVKEALSWLKDKGWNAVEVETDSLLTVQAVFSHQQMTSVFGMITHDCKTLLSSLPNVSLRFVKRSANKVAHFVARRSCFYSDHIIHDVNVLTDYNANL</sequence>
<protein>
    <submittedName>
        <fullName evidence="3">Uncharacterized protein</fullName>
    </submittedName>
</protein>
<dbReference type="InterPro" id="IPR052929">
    <property type="entry name" value="RNase_H-like_EbsB-rel"/>
</dbReference>
<dbReference type="SUPFAM" id="SSF53098">
    <property type="entry name" value="Ribonuclease H-like"/>
    <property type="match status" value="1"/>
</dbReference>
<dbReference type="PANTHER" id="PTHR47074:SF11">
    <property type="entry name" value="REVERSE TRANSCRIPTASE-LIKE PROTEIN"/>
    <property type="match status" value="1"/>
</dbReference>
<dbReference type="Pfam" id="PF13456">
    <property type="entry name" value="RVT_3"/>
    <property type="match status" value="1"/>
</dbReference>
<dbReference type="CDD" id="cd06222">
    <property type="entry name" value="RNase_H_like"/>
    <property type="match status" value="1"/>
</dbReference>
<dbReference type="Gene3D" id="3.30.420.10">
    <property type="entry name" value="Ribonuclease H-like superfamily/Ribonuclease H"/>
    <property type="match status" value="1"/>
</dbReference>
<dbReference type="InterPro" id="IPR002156">
    <property type="entry name" value="RNaseH_domain"/>
</dbReference>
<dbReference type="InterPro" id="IPR026960">
    <property type="entry name" value="RVT-Znf"/>
</dbReference>
<evidence type="ECO:0000259" key="2">
    <source>
        <dbReference type="Pfam" id="PF13966"/>
    </source>
</evidence>